<dbReference type="InterPro" id="IPR022764">
    <property type="entry name" value="Peptidase_S54_rhomboid_dom"/>
</dbReference>
<keyword evidence="3 7" id="KW-0812">Transmembrane</keyword>
<evidence type="ECO:0000256" key="7">
    <source>
        <dbReference type="SAM" id="Phobius"/>
    </source>
</evidence>
<protein>
    <submittedName>
        <fullName evidence="10">Aste57867_22927 protein</fullName>
    </submittedName>
</protein>
<evidence type="ECO:0000256" key="6">
    <source>
        <dbReference type="ARBA" id="ARBA00023136"/>
    </source>
</evidence>
<dbReference type="AlphaFoldDB" id="A0A485LLH5"/>
<feature type="transmembrane region" description="Helical" evidence="7">
    <location>
        <begin position="215"/>
        <end position="234"/>
    </location>
</feature>
<dbReference type="SUPFAM" id="SSF144091">
    <property type="entry name" value="Rhomboid-like"/>
    <property type="match status" value="1"/>
</dbReference>
<accession>A0A485LLH5</accession>
<reference evidence="10 11" key="1">
    <citation type="submission" date="2019-03" db="EMBL/GenBank/DDBJ databases">
        <authorList>
            <person name="Gaulin E."/>
            <person name="Dumas B."/>
        </authorList>
    </citation>
    <scope>NUCLEOTIDE SEQUENCE [LARGE SCALE GENOMIC DNA]</scope>
    <source>
        <strain evidence="10">CBS 568.67</strain>
    </source>
</reference>
<dbReference type="Pfam" id="PF01694">
    <property type="entry name" value="Rhomboid"/>
    <property type="match status" value="1"/>
</dbReference>
<dbReference type="Gene3D" id="1.20.1540.10">
    <property type="entry name" value="Rhomboid-like"/>
    <property type="match status" value="1"/>
</dbReference>
<evidence type="ECO:0000313" key="10">
    <source>
        <dbReference type="EMBL" id="VFT99577.1"/>
    </source>
</evidence>
<evidence type="ECO:0000256" key="5">
    <source>
        <dbReference type="ARBA" id="ARBA00022989"/>
    </source>
</evidence>
<evidence type="ECO:0000259" key="8">
    <source>
        <dbReference type="Pfam" id="PF01694"/>
    </source>
</evidence>
<keyword evidence="4" id="KW-0378">Hydrolase</keyword>
<evidence type="ECO:0000313" key="9">
    <source>
        <dbReference type="EMBL" id="KAF0685156.1"/>
    </source>
</evidence>
<proteinExistence type="inferred from homology"/>
<evidence type="ECO:0000256" key="4">
    <source>
        <dbReference type="ARBA" id="ARBA00022801"/>
    </source>
</evidence>
<dbReference type="Proteomes" id="UP000332933">
    <property type="component" value="Unassembled WGS sequence"/>
</dbReference>
<keyword evidence="11" id="KW-1185">Reference proteome</keyword>
<sequence length="277" mass="30186">MMSLRTLTKRAVCRTGAFKQVHGTFSPSAIVHRMNTSPSVAPLFPRTRGISNYARRLESVNPDHVVFGLIGVNGLVWFMWQSADTYQRKKFMMENFMTSPMHLLSGRVHTLVTAAFSHMSPTHLGVNMLGLMFFGREVCAVLGPKRFLALYIGSAGASPSSSHPRRSSIFTLAVASFCQAASGIFSSRPSVSLGASGAINAITAFSICLFPHSTILIMFVLPLPAYVAGGLFLLRDLWGATSSNSSNSVGHVAHLTGAACGMAYYRFFFARRRGRFF</sequence>
<feature type="transmembrane region" description="Helical" evidence="7">
    <location>
        <begin position="249"/>
        <end position="269"/>
    </location>
</feature>
<dbReference type="PANTHER" id="PTHR43731:SF14">
    <property type="entry name" value="PRESENILIN-ASSOCIATED RHOMBOID-LIKE PROTEIN, MITOCHONDRIAL"/>
    <property type="match status" value="1"/>
</dbReference>
<dbReference type="EMBL" id="VJMH01007217">
    <property type="protein sequence ID" value="KAF0685156.1"/>
    <property type="molecule type" value="Genomic_DNA"/>
</dbReference>
<dbReference type="GO" id="GO:0016020">
    <property type="term" value="C:membrane"/>
    <property type="evidence" value="ECO:0007669"/>
    <property type="project" value="UniProtKB-SubCell"/>
</dbReference>
<comment type="similarity">
    <text evidence="2">Belongs to the peptidase S54 family.</text>
</comment>
<organism evidence="10 11">
    <name type="scientific">Aphanomyces stellatus</name>
    <dbReference type="NCBI Taxonomy" id="120398"/>
    <lineage>
        <taxon>Eukaryota</taxon>
        <taxon>Sar</taxon>
        <taxon>Stramenopiles</taxon>
        <taxon>Oomycota</taxon>
        <taxon>Saprolegniomycetes</taxon>
        <taxon>Saprolegniales</taxon>
        <taxon>Verrucalvaceae</taxon>
        <taxon>Aphanomyces</taxon>
    </lineage>
</organism>
<dbReference type="InterPro" id="IPR035952">
    <property type="entry name" value="Rhomboid-like_sf"/>
</dbReference>
<evidence type="ECO:0000256" key="1">
    <source>
        <dbReference type="ARBA" id="ARBA00004141"/>
    </source>
</evidence>
<dbReference type="EMBL" id="CAADRA010007243">
    <property type="protein sequence ID" value="VFT99577.1"/>
    <property type="molecule type" value="Genomic_DNA"/>
</dbReference>
<dbReference type="OrthoDB" id="418595at2759"/>
<feature type="domain" description="Peptidase S54 rhomboid" evidence="8">
    <location>
        <begin position="106"/>
        <end position="269"/>
    </location>
</feature>
<name>A0A485LLH5_9STRA</name>
<evidence type="ECO:0000256" key="2">
    <source>
        <dbReference type="ARBA" id="ARBA00009045"/>
    </source>
</evidence>
<keyword evidence="5 7" id="KW-1133">Transmembrane helix</keyword>
<dbReference type="InterPro" id="IPR050925">
    <property type="entry name" value="Rhomboid_protease_S54"/>
</dbReference>
<comment type="subcellular location">
    <subcellularLocation>
        <location evidence="1">Membrane</location>
        <topology evidence="1">Multi-pass membrane protein</topology>
    </subcellularLocation>
</comment>
<dbReference type="PANTHER" id="PTHR43731">
    <property type="entry name" value="RHOMBOID PROTEASE"/>
    <property type="match status" value="1"/>
</dbReference>
<gene>
    <name evidence="10" type="primary">Aste57867_22927</name>
    <name evidence="9" type="ORF">As57867_022856</name>
    <name evidence="10" type="ORF">ASTE57867_22927</name>
</gene>
<feature type="transmembrane region" description="Helical" evidence="7">
    <location>
        <begin position="65"/>
        <end position="83"/>
    </location>
</feature>
<keyword evidence="6 7" id="KW-0472">Membrane</keyword>
<reference evidence="9" key="2">
    <citation type="submission" date="2019-06" db="EMBL/GenBank/DDBJ databases">
        <title>Genomics analysis of Aphanomyces spp. identifies a new class of oomycete effector associated with host adaptation.</title>
        <authorList>
            <person name="Gaulin E."/>
        </authorList>
    </citation>
    <scope>NUCLEOTIDE SEQUENCE</scope>
    <source>
        <strain evidence="9">CBS 578.67</strain>
    </source>
</reference>
<evidence type="ECO:0000313" key="11">
    <source>
        <dbReference type="Proteomes" id="UP000332933"/>
    </source>
</evidence>
<feature type="transmembrane region" description="Helical" evidence="7">
    <location>
        <begin position="191"/>
        <end position="210"/>
    </location>
</feature>
<dbReference type="GO" id="GO:0004252">
    <property type="term" value="F:serine-type endopeptidase activity"/>
    <property type="evidence" value="ECO:0007669"/>
    <property type="project" value="InterPro"/>
</dbReference>
<evidence type="ECO:0000256" key="3">
    <source>
        <dbReference type="ARBA" id="ARBA00022692"/>
    </source>
</evidence>